<evidence type="ECO:0000313" key="4">
    <source>
        <dbReference type="Proteomes" id="UP001257948"/>
    </source>
</evidence>
<gene>
    <name evidence="3" type="ORF">RQC66_23730</name>
</gene>
<feature type="compositionally biased region" description="Low complexity" evidence="1">
    <location>
        <begin position="180"/>
        <end position="191"/>
    </location>
</feature>
<keyword evidence="2" id="KW-1133">Transmembrane helix</keyword>
<feature type="transmembrane region" description="Helical" evidence="2">
    <location>
        <begin position="217"/>
        <end position="233"/>
    </location>
</feature>
<dbReference type="EMBL" id="JAVTLL010000016">
    <property type="protein sequence ID" value="MDT7843735.1"/>
    <property type="molecule type" value="Genomic_DNA"/>
</dbReference>
<feature type="transmembrane region" description="Helical" evidence="2">
    <location>
        <begin position="239"/>
        <end position="257"/>
    </location>
</feature>
<sequence>MTDAGPDLLPIGGTALASDPRVLAAARAIGARTGVDYTNDAVVTALLAERREAAHKAQHRPLAWVSGLLIAAAVVWGMVFLQIPSLDRRAALTAGPLLVVAIAMYVHVHKGWKRELMHPALAGYRELLGVAMAHGLPLAHVPPWLEGRPSYDTTTTNAAGSRKGATPIPSYPKVEPPAVPTSAAHAHAPASVPVPPKPPAVDEYERVADAGGWHDEAGCLLIIAGAVGAGWAWSETEPIGYGALALIPLAIIVWLVGRNQGSEKARLRAEAAEYVKAIAAAQAAGAQVPELSPQLRKLLHGTYVP</sequence>
<accession>A0ABU3LWW2</accession>
<keyword evidence="4" id="KW-1185">Reference proteome</keyword>
<reference evidence="4" key="1">
    <citation type="submission" date="2023-07" db="EMBL/GenBank/DDBJ databases">
        <title>Draft genome sequence of the endophytic actinobacterium Streptomyces justiciae WPN32, a potential antibiotic producer.</title>
        <authorList>
            <person name="Yasawong M."/>
            <person name="Pana W."/>
            <person name="Ganta P."/>
            <person name="Santapan N."/>
            <person name="Songngamsuk T."/>
            <person name="Phatcharaharikarn M."/>
            <person name="Kerdtoob S."/>
            <person name="Nantapong N."/>
        </authorList>
    </citation>
    <scope>NUCLEOTIDE SEQUENCE [LARGE SCALE GENOMIC DNA]</scope>
    <source>
        <strain evidence="4">WPN32</strain>
    </source>
</reference>
<evidence type="ECO:0000256" key="1">
    <source>
        <dbReference type="SAM" id="MobiDB-lite"/>
    </source>
</evidence>
<evidence type="ECO:0000256" key="2">
    <source>
        <dbReference type="SAM" id="Phobius"/>
    </source>
</evidence>
<dbReference type="Proteomes" id="UP001257948">
    <property type="component" value="Unassembled WGS sequence"/>
</dbReference>
<keyword evidence="2" id="KW-0472">Membrane</keyword>
<feature type="transmembrane region" description="Helical" evidence="2">
    <location>
        <begin position="89"/>
        <end position="108"/>
    </location>
</feature>
<comment type="caution">
    <text evidence="3">The sequence shown here is derived from an EMBL/GenBank/DDBJ whole genome shotgun (WGS) entry which is preliminary data.</text>
</comment>
<organism evidence="3 4">
    <name type="scientific">Streptomyces justiciae</name>
    <dbReference type="NCBI Taxonomy" id="2780140"/>
    <lineage>
        <taxon>Bacteria</taxon>
        <taxon>Bacillati</taxon>
        <taxon>Actinomycetota</taxon>
        <taxon>Actinomycetes</taxon>
        <taxon>Kitasatosporales</taxon>
        <taxon>Streptomycetaceae</taxon>
        <taxon>Streptomyces</taxon>
    </lineage>
</organism>
<feature type="transmembrane region" description="Helical" evidence="2">
    <location>
        <begin position="61"/>
        <end position="83"/>
    </location>
</feature>
<evidence type="ECO:0000313" key="3">
    <source>
        <dbReference type="EMBL" id="MDT7843735.1"/>
    </source>
</evidence>
<keyword evidence="2" id="KW-0812">Transmembrane</keyword>
<name>A0ABU3LWW2_9ACTN</name>
<protein>
    <submittedName>
        <fullName evidence="3">Uncharacterized protein</fullName>
    </submittedName>
</protein>
<proteinExistence type="predicted"/>
<feature type="region of interest" description="Disordered" evidence="1">
    <location>
        <begin position="149"/>
        <end position="198"/>
    </location>
</feature>
<dbReference type="RefSeq" id="WP_314203211.1">
    <property type="nucleotide sequence ID" value="NZ_JAVTLL010000016.1"/>
</dbReference>